<protein>
    <recommendedName>
        <fullName evidence="5">Glycosyl transferase family 1 domain-containing protein</fullName>
    </recommendedName>
</protein>
<dbReference type="AlphaFoldDB" id="A0AAQ3W446"/>
<sequence>MKKKILFLHSSSELYGSDKSLLNLVNKLDRTKYQIYVMLPSQGELVEKIEETGNCKVIIKSIAILRRKNLSIKGIVSYFRDFFSSVKYLKAFIKENNIDIIYTNTSVVFPGGVAAKSLNKKSIWHVREIISNKYENFIVKRIVNRYADVIIGNSKATLNSIIIDKNKGRVIYNVVDIKNDFLDSQRKNQTFTIGMAGRINRWKGQDFFVDAALEVLKEYPDVTFLIAGDVFKGEEYLKESLKEKISKSDGSKKIKLLGLISNMEEFYRSLDIFVLPSIKPEPFGLVILEAMARRVPVIATNFGGPAEIIQDEVTGILVEPKNVTELTQKIKMLIDDSEKREYIAKSGQIMQQEQFSIDEYIQNIEGVLDESNE</sequence>
<dbReference type="GO" id="GO:0016757">
    <property type="term" value="F:glycosyltransferase activity"/>
    <property type="evidence" value="ECO:0007669"/>
    <property type="project" value="InterPro"/>
</dbReference>
<feature type="domain" description="Glycosyltransferase subfamily 4-like N-terminal" evidence="2">
    <location>
        <begin position="16"/>
        <end position="177"/>
    </location>
</feature>
<evidence type="ECO:0008006" key="5">
    <source>
        <dbReference type="Google" id="ProtNLM"/>
    </source>
</evidence>
<dbReference type="CDD" id="cd03801">
    <property type="entry name" value="GT4_PimA-like"/>
    <property type="match status" value="1"/>
</dbReference>
<dbReference type="EMBL" id="CP147246">
    <property type="protein sequence ID" value="WYJ95040.1"/>
    <property type="molecule type" value="Genomic_DNA"/>
</dbReference>
<accession>A0AAQ3W446</accession>
<reference evidence="3" key="1">
    <citation type="submission" date="2017-05" db="EMBL/GenBank/DDBJ databases">
        <authorList>
            <consortium name="The Broad Institute Genomics Platform"/>
            <consortium name="The Broad Institute Genomic Center for Infectious Diseases"/>
            <person name="Earl A."/>
            <person name="Manson A."/>
            <person name="Schwartman J."/>
            <person name="Gilmore M."/>
            <person name="Abouelleil A."/>
            <person name="Cao P."/>
            <person name="Chapman S."/>
            <person name="Cusick C."/>
            <person name="Shea T."/>
            <person name="Young S."/>
            <person name="Neafsey D."/>
            <person name="Nusbaum C."/>
            <person name="Birren B."/>
        </authorList>
    </citation>
    <scope>NUCLEOTIDE SEQUENCE</scope>
    <source>
        <strain evidence="3">9D6_DIV0238</strain>
    </source>
</reference>
<evidence type="ECO:0000259" key="2">
    <source>
        <dbReference type="Pfam" id="PF13439"/>
    </source>
</evidence>
<dbReference type="PANTHER" id="PTHR12526">
    <property type="entry name" value="GLYCOSYLTRANSFERASE"/>
    <property type="match status" value="1"/>
</dbReference>
<dbReference type="SUPFAM" id="SSF53756">
    <property type="entry name" value="UDP-Glycosyltransferase/glycogen phosphorylase"/>
    <property type="match status" value="1"/>
</dbReference>
<dbReference type="Pfam" id="PF00534">
    <property type="entry name" value="Glycos_transf_1"/>
    <property type="match status" value="1"/>
</dbReference>
<dbReference type="RefSeq" id="WP_207114641.1">
    <property type="nucleotide sequence ID" value="NZ_CP147246.1"/>
</dbReference>
<dbReference type="InterPro" id="IPR001296">
    <property type="entry name" value="Glyco_trans_1"/>
</dbReference>
<dbReference type="InterPro" id="IPR028098">
    <property type="entry name" value="Glyco_trans_4-like_N"/>
</dbReference>
<reference evidence="3" key="2">
    <citation type="submission" date="2024-03" db="EMBL/GenBank/DDBJ databases">
        <title>The Genome Sequence of Enterococcus sp. DIV0238c.</title>
        <authorList>
            <consortium name="The Broad Institute Genomics Platform"/>
            <consortium name="The Broad Institute Microbial Omics Core"/>
            <consortium name="The Broad Institute Genomic Center for Infectious Diseases"/>
            <person name="Earl A."/>
            <person name="Manson A."/>
            <person name="Gilmore M."/>
            <person name="Schwartman J."/>
            <person name="Shea T."/>
            <person name="Abouelleil A."/>
            <person name="Cao P."/>
            <person name="Chapman S."/>
            <person name="Cusick C."/>
            <person name="Young S."/>
            <person name="Neafsey D."/>
            <person name="Nusbaum C."/>
            <person name="Birren B."/>
        </authorList>
    </citation>
    <scope>NUCLEOTIDE SEQUENCE</scope>
    <source>
        <strain evidence="3">9D6_DIV0238</strain>
    </source>
</reference>
<dbReference type="Proteomes" id="UP000196151">
    <property type="component" value="Chromosome"/>
</dbReference>
<dbReference type="Pfam" id="PF13439">
    <property type="entry name" value="Glyco_transf_4"/>
    <property type="match status" value="1"/>
</dbReference>
<keyword evidence="4" id="KW-1185">Reference proteome</keyword>
<dbReference type="Gene3D" id="3.40.50.2000">
    <property type="entry name" value="Glycogen Phosphorylase B"/>
    <property type="match status" value="2"/>
</dbReference>
<evidence type="ECO:0000259" key="1">
    <source>
        <dbReference type="Pfam" id="PF00534"/>
    </source>
</evidence>
<dbReference type="PANTHER" id="PTHR12526:SF638">
    <property type="entry name" value="SPORE COAT PROTEIN SA"/>
    <property type="match status" value="1"/>
</dbReference>
<name>A0AAQ3W446_9ENTE</name>
<proteinExistence type="predicted"/>
<feature type="domain" description="Glycosyl transferase family 1" evidence="1">
    <location>
        <begin position="182"/>
        <end position="348"/>
    </location>
</feature>
<evidence type="ECO:0000313" key="3">
    <source>
        <dbReference type="EMBL" id="WYJ95040.1"/>
    </source>
</evidence>
<evidence type="ECO:0000313" key="4">
    <source>
        <dbReference type="Proteomes" id="UP000196151"/>
    </source>
</evidence>
<gene>
    <name evidence="3" type="ORF">A5889_002582</name>
</gene>
<organism evidence="3 4">
    <name type="scientific">Candidatus Enterococcus dunnyi</name>
    <dbReference type="NCBI Taxonomy" id="1834192"/>
    <lineage>
        <taxon>Bacteria</taxon>
        <taxon>Bacillati</taxon>
        <taxon>Bacillota</taxon>
        <taxon>Bacilli</taxon>
        <taxon>Lactobacillales</taxon>
        <taxon>Enterococcaceae</taxon>
        <taxon>Enterococcus</taxon>
    </lineage>
</organism>